<dbReference type="RefSeq" id="XP_020127861.1">
    <property type="nucleotide sequence ID" value="XM_020276330.1"/>
</dbReference>
<feature type="compositionally biased region" description="Basic and acidic residues" evidence="1">
    <location>
        <begin position="49"/>
        <end position="61"/>
    </location>
</feature>
<dbReference type="GO" id="GO:0016740">
    <property type="term" value="F:transferase activity"/>
    <property type="evidence" value="ECO:0007669"/>
    <property type="project" value="UniProtKB-KW"/>
</dbReference>
<dbReference type="Proteomes" id="UP000183809">
    <property type="component" value="Unassembled WGS sequence"/>
</dbReference>
<name>A0A1J9QT70_9PEZI</name>
<dbReference type="AlphaFoldDB" id="A0A1J9QT70"/>
<proteinExistence type="predicted"/>
<protein>
    <submittedName>
        <fullName evidence="3">Gpi ethanolamine phosphate transferase</fullName>
    </submittedName>
</protein>
<evidence type="ECO:0000256" key="1">
    <source>
        <dbReference type="SAM" id="MobiDB-lite"/>
    </source>
</evidence>
<sequence length="193" mass="20743">MAKGARSSARKTNNRALKAKVFGPVETARTERLSQKLLELAQQPAPPKNEMDIEKDGERAPAPRHLALVAADTPTEPEHSAAQGKAPADQAEGSSKCFTWPIPPSLLASTKPTKQHIAEEEAFYHFLGLSGDIAGFSAEGDLAMEVDGAKPSMSSLKKKTGRIQKKRRGKATSTIKFDNLRKGKAAGKKSGKR</sequence>
<feature type="region of interest" description="Disordered" evidence="1">
    <location>
        <begin position="38"/>
        <end position="97"/>
    </location>
</feature>
<dbReference type="PANTHER" id="PTHR28219:SF1">
    <property type="entry name" value="UPF0642 PROTEIN YBL028C"/>
    <property type="match status" value="1"/>
</dbReference>
<feature type="compositionally biased region" description="Basic residues" evidence="1">
    <location>
        <begin position="182"/>
        <end position="193"/>
    </location>
</feature>
<accession>A0A1J9QT70</accession>
<keyword evidence="3" id="KW-0808">Transferase</keyword>
<dbReference type="InterPro" id="IPR019434">
    <property type="entry name" value="DUF2423"/>
</dbReference>
<reference evidence="3 4" key="1">
    <citation type="submission" date="2016-10" db="EMBL/GenBank/DDBJ databases">
        <title>Proteomics and genomics reveal pathogen-plant mechanisms compatible with a hemibiotrophic lifestyle of Diplodia corticola.</title>
        <authorList>
            <person name="Fernandes I."/>
            <person name="De Jonge R."/>
            <person name="Van De Peer Y."/>
            <person name="Devreese B."/>
            <person name="Alves A."/>
            <person name="Esteves A.C."/>
        </authorList>
    </citation>
    <scope>NUCLEOTIDE SEQUENCE [LARGE SCALE GENOMIC DNA]</scope>
    <source>
        <strain evidence="3 4">CBS 112549</strain>
    </source>
</reference>
<dbReference type="GO" id="GO:0030687">
    <property type="term" value="C:preribosome, large subunit precursor"/>
    <property type="evidence" value="ECO:0007669"/>
    <property type="project" value="TreeGrafter"/>
</dbReference>
<gene>
    <name evidence="3" type="ORF">BKCO1_4600069</name>
</gene>
<comment type="caution">
    <text evidence="3">The sequence shown here is derived from an EMBL/GenBank/DDBJ whole genome shotgun (WGS) entry which is preliminary data.</text>
</comment>
<dbReference type="Pfam" id="PF10338">
    <property type="entry name" value="YBL028C_N"/>
    <property type="match status" value="1"/>
</dbReference>
<feature type="domain" description="DUF2423" evidence="2">
    <location>
        <begin position="1"/>
        <end position="44"/>
    </location>
</feature>
<dbReference type="GeneID" id="31016591"/>
<feature type="region of interest" description="Disordered" evidence="1">
    <location>
        <begin position="152"/>
        <end position="193"/>
    </location>
</feature>
<feature type="compositionally biased region" description="Basic residues" evidence="1">
    <location>
        <begin position="156"/>
        <end position="170"/>
    </location>
</feature>
<dbReference type="EMBL" id="MNUE01000046">
    <property type="protein sequence ID" value="OJD31601.1"/>
    <property type="molecule type" value="Genomic_DNA"/>
</dbReference>
<dbReference type="OrthoDB" id="4087970at2759"/>
<organism evidence="3 4">
    <name type="scientific">Diplodia corticola</name>
    <dbReference type="NCBI Taxonomy" id="236234"/>
    <lineage>
        <taxon>Eukaryota</taxon>
        <taxon>Fungi</taxon>
        <taxon>Dikarya</taxon>
        <taxon>Ascomycota</taxon>
        <taxon>Pezizomycotina</taxon>
        <taxon>Dothideomycetes</taxon>
        <taxon>Dothideomycetes incertae sedis</taxon>
        <taxon>Botryosphaeriales</taxon>
        <taxon>Botryosphaeriaceae</taxon>
        <taxon>Diplodia</taxon>
    </lineage>
</organism>
<evidence type="ECO:0000259" key="2">
    <source>
        <dbReference type="Pfam" id="PF10338"/>
    </source>
</evidence>
<evidence type="ECO:0000313" key="3">
    <source>
        <dbReference type="EMBL" id="OJD31601.1"/>
    </source>
</evidence>
<keyword evidence="4" id="KW-1185">Reference proteome</keyword>
<evidence type="ECO:0000313" key="4">
    <source>
        <dbReference type="Proteomes" id="UP000183809"/>
    </source>
</evidence>
<dbReference type="PANTHER" id="PTHR28219">
    <property type="entry name" value="UPF0642 PROTEIN YBL028C"/>
    <property type="match status" value="1"/>
</dbReference>